<evidence type="ECO:0000313" key="3">
    <source>
        <dbReference type="EMBL" id="MBP2187935.1"/>
    </source>
</evidence>
<dbReference type="SUPFAM" id="SSF52540">
    <property type="entry name" value="P-loop containing nucleoside triphosphate hydrolases"/>
    <property type="match status" value="1"/>
</dbReference>
<proteinExistence type="predicted"/>
<dbReference type="SMART" id="SM00028">
    <property type="entry name" value="TPR"/>
    <property type="match status" value="8"/>
</dbReference>
<dbReference type="Gene3D" id="3.40.50.300">
    <property type="entry name" value="P-loop containing nucleotide triphosphate hydrolases"/>
    <property type="match status" value="1"/>
</dbReference>
<dbReference type="PRINTS" id="PR00364">
    <property type="entry name" value="DISEASERSIST"/>
</dbReference>
<comment type="caution">
    <text evidence="3">The sequence shown here is derived from an EMBL/GenBank/DDBJ whole genome shotgun (WGS) entry which is preliminary data.</text>
</comment>
<dbReference type="InterPro" id="IPR019734">
    <property type="entry name" value="TPR_rpt"/>
</dbReference>
<feature type="region of interest" description="Disordered" evidence="1">
    <location>
        <begin position="526"/>
        <end position="548"/>
    </location>
</feature>
<dbReference type="PANTHER" id="PTHR47691">
    <property type="entry name" value="REGULATOR-RELATED"/>
    <property type="match status" value="1"/>
</dbReference>
<feature type="domain" description="NB-ARC" evidence="2">
    <location>
        <begin position="171"/>
        <end position="303"/>
    </location>
</feature>
<reference evidence="3 4" key="1">
    <citation type="submission" date="2021-03" db="EMBL/GenBank/DDBJ databases">
        <title>Sequencing the genomes of 1000 actinobacteria strains.</title>
        <authorList>
            <person name="Klenk H.-P."/>
        </authorList>
    </citation>
    <scope>NUCLEOTIDE SEQUENCE [LARGE SCALE GENOMIC DNA]</scope>
    <source>
        <strain evidence="3 4">DSM 45516</strain>
    </source>
</reference>
<dbReference type="RefSeq" id="WP_209884859.1">
    <property type="nucleotide sequence ID" value="NZ_JAGGMR010000001.1"/>
</dbReference>
<sequence length="951" mass="105749">MRTDEQWWRSERFGAVERRWLRARLAALGLSDHELLEPMVAELRARGVRPRAAWRHAHDLTQGEVADRYRELPGETAAMKPSRISEFESWPYTRAARPTMDALKNLAIVYGTTWDQLVDIADLEFMPEKEKQEYRDAVARRAAIRSAVPLGGEIPAQAPHFTGREDMRTELHERVLRHLHGDSSAVHVIEGPPGVGKTALASYAVAAFARRYPDGPLWLDLRGHTDGWEPRDPADVLEQLLLEVGVTPEPIEADRAARAKRWRDAMKDRRMFIVFDNVLETEQARDLLPQAPGCFVLLTSRAKLTGLAGAAPMELKPMDWAEAEALLVRLANLRPGYDASAVQQILETSGRLPLAIKLIAGQIAHHGDDLLADTAREFANLTTELKAAEGDHIRSDAAVEQILGHFNAEGESLLAAFEVSYQRLRDPAQRRALQLLGWYPGPEISAEALAMMAAVPLAQAKALLRRLFEAGFLDPAETRGIGGPRYSLHDLTRLCARWHAQQDNPPSARTAMTERLISGNLATVRRMVAPDPPGPSTGTRHVRPLNSHASVETSQARDWLIAERENLLGCIEAAGSSSEVAELARLLAPALWSLGHWSDAHRLYGAALRAARFVGARRAEADALLELGRIDQLGGEYRKARDGFLLARDIAVQVGDPRCEADALCELGQTAWIIGDHDPARHFYTEALRIAREIGYRPTECDAHNGLGHVERLVCDYPAAREHFRVAWEIAAAVDDRGRSASVQWGHGEVVRRIGDYDTARRNYTDALRTARQISHPKIEGDALRGLGHIARLVGDREAARRYYNDSMEIALHIHDRYGEAWSLWGLGHVERSVAANEAARAYFEKAYDIAVDINLTLGQVDMLRGLGHIERYFANYAAARDFYTDSLTVAERIPDPHGKADALRGLGQVACETGRTAEARQRWVEALALYESIGVPLAERVREHLARLDG</sequence>
<dbReference type="Pfam" id="PF13424">
    <property type="entry name" value="TPR_12"/>
    <property type="match status" value="4"/>
</dbReference>
<dbReference type="EMBL" id="JAGGMR010000001">
    <property type="protein sequence ID" value="MBP2187935.1"/>
    <property type="molecule type" value="Genomic_DNA"/>
</dbReference>
<dbReference type="PANTHER" id="PTHR47691:SF3">
    <property type="entry name" value="HTH-TYPE TRANSCRIPTIONAL REGULATOR RV0890C-RELATED"/>
    <property type="match status" value="1"/>
</dbReference>
<dbReference type="SUPFAM" id="SSF48452">
    <property type="entry name" value="TPR-like"/>
    <property type="match status" value="2"/>
</dbReference>
<evidence type="ECO:0000259" key="2">
    <source>
        <dbReference type="Pfam" id="PF00931"/>
    </source>
</evidence>
<gene>
    <name evidence="3" type="ORF">BJ987_000836</name>
</gene>
<dbReference type="InterPro" id="IPR002182">
    <property type="entry name" value="NB-ARC"/>
</dbReference>
<dbReference type="InterPro" id="IPR027417">
    <property type="entry name" value="P-loop_NTPase"/>
</dbReference>
<evidence type="ECO:0000313" key="4">
    <source>
        <dbReference type="Proteomes" id="UP001519325"/>
    </source>
</evidence>
<accession>A0ABS4Q8B5</accession>
<dbReference type="Pfam" id="PF00931">
    <property type="entry name" value="NB-ARC"/>
    <property type="match status" value="1"/>
</dbReference>
<dbReference type="InterPro" id="IPR011990">
    <property type="entry name" value="TPR-like_helical_dom_sf"/>
</dbReference>
<keyword evidence="4" id="KW-1185">Reference proteome</keyword>
<name>A0ABS4Q8B5_9NOCA</name>
<protein>
    <submittedName>
        <fullName evidence="3">Tetratricopeptide (TPR) repeat protein/transcriptional regulator with XRE-family HTH domain</fullName>
    </submittedName>
</protein>
<evidence type="ECO:0000256" key="1">
    <source>
        <dbReference type="SAM" id="MobiDB-lite"/>
    </source>
</evidence>
<dbReference type="Gene3D" id="1.25.40.10">
    <property type="entry name" value="Tetratricopeptide repeat domain"/>
    <property type="match status" value="2"/>
</dbReference>
<dbReference type="Proteomes" id="UP001519325">
    <property type="component" value="Unassembled WGS sequence"/>
</dbReference>
<organism evidence="3 4">
    <name type="scientific">Nocardia goodfellowii</name>
    <dbReference type="NCBI Taxonomy" id="882446"/>
    <lineage>
        <taxon>Bacteria</taxon>
        <taxon>Bacillati</taxon>
        <taxon>Actinomycetota</taxon>
        <taxon>Actinomycetes</taxon>
        <taxon>Mycobacteriales</taxon>
        <taxon>Nocardiaceae</taxon>
        <taxon>Nocardia</taxon>
    </lineage>
</organism>